<sequence length="1001" mass="111125">MCILNALGPSRELGLLGNHLCPPRRNGTPSQIHETCRSRRVPGQALLNAVVDNSEAMYLSLSVESRDQVRKETRGLRDAWDSAWDKHTALLKGLESSLMAWSGFQDSCGRVAEWLVDMNQVIGSDVELRPNLAEKQLQLQNIRALSQDVISHQAVVSKLQTKKQELKDSSVAGPVDGLVSDYEALCSRTKANIALCEKRVSEHEAYQQNLERFLDWVNTLKSTVDGPEDQGDMEAVKAKMAAYALVLESEPEACTKLEHLRSALESRVLPGTCPSGHPALQEQFEAARAQWEALLGGCEEGHAQCQDTLERWDRATRTLDELEQWLAAAACPLPGHPAAGHRPGQAPAAGHPQGDRPTFLVLLHGLVVDSPLHFVLGQRTVLESVPSSALAVTTQFIPGDASISPCAQARILSSTVTCPLTVVKLLYSSRIFSPPFCAWPPDYSRKVEQDVLAKEGDFSALSKNAQAAVPADTVLAPHLDKLRSKYHLLRNMIKEAVSKWEKLAKQHEAFDALLAELEEWLKKPEEELEEIVDAKADLASTQAQKNKLEVHRTSFSPSLRHRLAFGEKLSTSFSDYRLSQFNVSRENLSDRLAQRSSSMDELVESGERLYSHTAPDGRETIRQQLRHVRGRWQNLVERSGAALSELDQRLQQLSGLSQSQDQLRQWIEDVRTALDSCAQPRATLQEKKAQLQTHKVVHQDILSHQPAIDSMCERAQNLAATAGKDSLGDHVQSTKSAFQELCTRSQASGPVSFVYLCSFSQRFEDTTGEKKAIQGRLELLTELVEKSKEGESLLEEVREQSRVVSERSSPQGQALLAKELQGLQELLGKTLTSLQEARRNLENTLQQWAAYEGHLATLTHWLTDTEAELRVPQVPATLADKEALAARGKDLRNKITEKQKSVDSFIDEAHCLLQLSGVELVRAQMSQCNARYQSLVASIKDLASRWEGMEKDQREYEKALASCNAWLNEAEQSLGQIQSDSAAPEDKLTRLEVGLVSDSLL</sequence>
<dbReference type="InterPro" id="IPR018159">
    <property type="entry name" value="Spectrin/alpha-actinin"/>
</dbReference>
<keyword evidence="7" id="KW-1185">Reference proteome</keyword>
<evidence type="ECO:0000313" key="7">
    <source>
        <dbReference type="Proteomes" id="UP000821853"/>
    </source>
</evidence>
<dbReference type="PANTHER" id="PTHR47535">
    <property type="entry name" value="MUSCLE-SPECIFIC PROTEIN 300 KDA, ISOFORM G"/>
    <property type="match status" value="1"/>
</dbReference>
<dbReference type="VEuPathDB" id="VectorBase:HLOH_045249"/>
<dbReference type="Pfam" id="PF00435">
    <property type="entry name" value="Spectrin"/>
    <property type="match status" value="2"/>
</dbReference>
<dbReference type="SUPFAM" id="SSF46966">
    <property type="entry name" value="Spectrin repeat"/>
    <property type="match status" value="5"/>
</dbReference>
<protein>
    <submittedName>
        <fullName evidence="6">Uncharacterized protein</fullName>
    </submittedName>
</protein>
<accession>A0A9J6GJP3</accession>
<proteinExistence type="predicted"/>
<dbReference type="InterPro" id="IPR052403">
    <property type="entry name" value="LINC-complex_assoc"/>
</dbReference>
<evidence type="ECO:0000313" key="6">
    <source>
        <dbReference type="EMBL" id="KAH9375402.1"/>
    </source>
</evidence>
<dbReference type="SMART" id="SM00150">
    <property type="entry name" value="SPEC"/>
    <property type="match status" value="4"/>
</dbReference>
<evidence type="ECO:0000256" key="1">
    <source>
        <dbReference type="ARBA" id="ARBA00004370"/>
    </source>
</evidence>
<keyword evidence="3" id="KW-0677">Repeat</keyword>
<keyword evidence="5" id="KW-0472">Membrane</keyword>
<dbReference type="AlphaFoldDB" id="A0A9J6GJP3"/>
<reference evidence="6 7" key="1">
    <citation type="journal article" date="2020" name="Cell">
        <title>Large-Scale Comparative Analyses of Tick Genomes Elucidate Their Genetic Diversity and Vector Capacities.</title>
        <authorList>
            <consortium name="Tick Genome and Microbiome Consortium (TIGMIC)"/>
            <person name="Jia N."/>
            <person name="Wang J."/>
            <person name="Shi W."/>
            <person name="Du L."/>
            <person name="Sun Y."/>
            <person name="Zhan W."/>
            <person name="Jiang J.F."/>
            <person name="Wang Q."/>
            <person name="Zhang B."/>
            <person name="Ji P."/>
            <person name="Bell-Sakyi L."/>
            <person name="Cui X.M."/>
            <person name="Yuan T.T."/>
            <person name="Jiang B.G."/>
            <person name="Yang W.F."/>
            <person name="Lam T.T."/>
            <person name="Chang Q.C."/>
            <person name="Ding S.J."/>
            <person name="Wang X.J."/>
            <person name="Zhu J.G."/>
            <person name="Ruan X.D."/>
            <person name="Zhao L."/>
            <person name="Wei J.T."/>
            <person name="Ye R.Z."/>
            <person name="Que T.C."/>
            <person name="Du C.H."/>
            <person name="Zhou Y.H."/>
            <person name="Cheng J.X."/>
            <person name="Dai P.F."/>
            <person name="Guo W.B."/>
            <person name="Han X.H."/>
            <person name="Huang E.J."/>
            <person name="Li L.F."/>
            <person name="Wei W."/>
            <person name="Gao Y.C."/>
            <person name="Liu J.Z."/>
            <person name="Shao H.Z."/>
            <person name="Wang X."/>
            <person name="Wang C.C."/>
            <person name="Yang T.C."/>
            <person name="Huo Q.B."/>
            <person name="Li W."/>
            <person name="Chen H.Y."/>
            <person name="Chen S.E."/>
            <person name="Zhou L.G."/>
            <person name="Ni X.B."/>
            <person name="Tian J.H."/>
            <person name="Sheng Y."/>
            <person name="Liu T."/>
            <person name="Pan Y.S."/>
            <person name="Xia L.Y."/>
            <person name="Li J."/>
            <person name="Zhao F."/>
            <person name="Cao W.C."/>
        </authorList>
    </citation>
    <scope>NUCLEOTIDE SEQUENCE [LARGE SCALE GENOMIC DNA]</scope>
    <source>
        <strain evidence="6">HaeL-2018</strain>
    </source>
</reference>
<dbReference type="GO" id="GO:0005640">
    <property type="term" value="C:nuclear outer membrane"/>
    <property type="evidence" value="ECO:0007669"/>
    <property type="project" value="TreeGrafter"/>
</dbReference>
<dbReference type="GO" id="GO:0051015">
    <property type="term" value="F:actin filament binding"/>
    <property type="evidence" value="ECO:0007669"/>
    <property type="project" value="TreeGrafter"/>
</dbReference>
<dbReference type="OrthoDB" id="6430888at2759"/>
<evidence type="ECO:0000256" key="3">
    <source>
        <dbReference type="ARBA" id="ARBA00022737"/>
    </source>
</evidence>
<dbReference type="Proteomes" id="UP000821853">
    <property type="component" value="Chromosome 5"/>
</dbReference>
<dbReference type="GO" id="GO:0005737">
    <property type="term" value="C:cytoplasm"/>
    <property type="evidence" value="ECO:0007669"/>
    <property type="project" value="TreeGrafter"/>
</dbReference>
<dbReference type="PANTHER" id="PTHR47535:SF7">
    <property type="entry name" value="CALMIN"/>
    <property type="match status" value="1"/>
</dbReference>
<dbReference type="GO" id="GO:0034993">
    <property type="term" value="C:meiotic nuclear membrane microtubule tethering complex"/>
    <property type="evidence" value="ECO:0007669"/>
    <property type="project" value="TreeGrafter"/>
</dbReference>
<comment type="caution">
    <text evidence="6">The sequence shown here is derived from an EMBL/GenBank/DDBJ whole genome shotgun (WGS) entry which is preliminary data.</text>
</comment>
<dbReference type="InterPro" id="IPR002017">
    <property type="entry name" value="Spectrin_repeat"/>
</dbReference>
<gene>
    <name evidence="6" type="ORF">HPB48_010748</name>
</gene>
<keyword evidence="4" id="KW-1133">Transmembrane helix</keyword>
<dbReference type="GO" id="GO:0007097">
    <property type="term" value="P:nuclear migration"/>
    <property type="evidence" value="ECO:0007669"/>
    <property type="project" value="TreeGrafter"/>
</dbReference>
<evidence type="ECO:0000256" key="4">
    <source>
        <dbReference type="ARBA" id="ARBA00022989"/>
    </source>
</evidence>
<keyword evidence="2" id="KW-0812">Transmembrane</keyword>
<dbReference type="Gene3D" id="1.20.58.60">
    <property type="match status" value="5"/>
</dbReference>
<evidence type="ECO:0000256" key="5">
    <source>
        <dbReference type="ARBA" id="ARBA00023136"/>
    </source>
</evidence>
<comment type="subcellular location">
    <subcellularLocation>
        <location evidence="1">Membrane</location>
    </subcellularLocation>
</comment>
<evidence type="ECO:0000256" key="2">
    <source>
        <dbReference type="ARBA" id="ARBA00022692"/>
    </source>
</evidence>
<dbReference type="EMBL" id="JABSTR010000007">
    <property type="protein sequence ID" value="KAH9375402.1"/>
    <property type="molecule type" value="Genomic_DNA"/>
</dbReference>
<organism evidence="6 7">
    <name type="scientific">Haemaphysalis longicornis</name>
    <name type="common">Bush tick</name>
    <dbReference type="NCBI Taxonomy" id="44386"/>
    <lineage>
        <taxon>Eukaryota</taxon>
        <taxon>Metazoa</taxon>
        <taxon>Ecdysozoa</taxon>
        <taxon>Arthropoda</taxon>
        <taxon>Chelicerata</taxon>
        <taxon>Arachnida</taxon>
        <taxon>Acari</taxon>
        <taxon>Parasitiformes</taxon>
        <taxon>Ixodida</taxon>
        <taxon>Ixodoidea</taxon>
        <taxon>Ixodidae</taxon>
        <taxon>Haemaphysalinae</taxon>
        <taxon>Haemaphysalis</taxon>
    </lineage>
</organism>
<dbReference type="GO" id="GO:0008285">
    <property type="term" value="P:negative regulation of cell population proliferation"/>
    <property type="evidence" value="ECO:0007669"/>
    <property type="project" value="TreeGrafter"/>
</dbReference>
<dbReference type="CDD" id="cd00176">
    <property type="entry name" value="SPEC"/>
    <property type="match status" value="1"/>
</dbReference>
<name>A0A9J6GJP3_HAELO</name>